<dbReference type="Pfam" id="PF00563">
    <property type="entry name" value="EAL"/>
    <property type="match status" value="1"/>
</dbReference>
<evidence type="ECO:0000256" key="1">
    <source>
        <dbReference type="SAM" id="Phobius"/>
    </source>
</evidence>
<dbReference type="CDD" id="cd06225">
    <property type="entry name" value="HAMP"/>
    <property type="match status" value="1"/>
</dbReference>
<dbReference type="Gene3D" id="3.30.70.270">
    <property type="match status" value="1"/>
</dbReference>
<dbReference type="InterPro" id="IPR003660">
    <property type="entry name" value="HAMP_dom"/>
</dbReference>
<accession>A0ABV4TSN5</accession>
<dbReference type="PROSITE" id="PS50112">
    <property type="entry name" value="PAS"/>
    <property type="match status" value="1"/>
</dbReference>
<dbReference type="Gene3D" id="3.20.20.450">
    <property type="entry name" value="EAL domain"/>
    <property type="match status" value="1"/>
</dbReference>
<dbReference type="SMART" id="SM00091">
    <property type="entry name" value="PAS"/>
    <property type="match status" value="1"/>
</dbReference>
<dbReference type="RefSeq" id="WP_373655113.1">
    <property type="nucleotide sequence ID" value="NZ_JBGUAW010000003.1"/>
</dbReference>
<sequence>MLTRSSSGRRYWSRLSARFALTLSLVLGVLLAIGLLLLHTLYQSTVIGEKRHHLQGFEKGMVSSLHSLLLTGNAELVREWLAETRTHPSLESIQVLRPGGKLAFRDRQTLRRVNAYLGGEAFTRPARPGKTPTDLPDALLQSALKGERVSRARWEEGRIDYLFPLVNEPACESCHGYSDRSVLGVVRVSTTLETAKTQLSETYWNAIGYALGMVLLAGLTVFLLVRWRILGRLHRLNGVAQEWGRGNLELRAEENGNDEIGDLADSLNRMAERLQGTFREIRELITQSQTGMMVVDDQNGGILFTNPAAQQLMNRSAEELEGTPLGIPVVSGRSTEIDIRRKDGSAGVAEISFQPTVWGGGSAFLVTFHDVTERQRAEQAARYQAYHDDLTGLPNRTSFRGALESALERAREGRSRLAVLFLDLDRFKEVNDTLGHAAGDQLLREVARRLRDGTRAMDTVARMSGDEFTIILEGVETREDALAVAEKLRDSLASPMDIEGNQITPAGTIGVSLYPDDGRDPETLLMRADTAMYEAKGSGRSQIQTFVPDQGKAASRRFRLEQGLRRAETQGEFRVFYQPQVSLADGGLKGLEALLRWEAPEHGMVSPGEFIPLLEETGLIHSVGEWVLHQVCTDLREWDRAGVGVDRVWVNVSAQQLVSGDLVGLVDRVLREEGISGDRLGIELTESGVTGDIRESVRILSQLRRRGLHIAMDDFGKGYSALTFLRQLPFDLVKIDLSFVRDLPDSAENRSLVRAIIAMTHGLGLSVLAEGVETRAQASCLALENCDFAQGFLFARPMPQGPLIEHLRSPDHPYSPDTHPASR</sequence>
<keyword evidence="1" id="KW-1133">Transmembrane helix</keyword>
<evidence type="ECO:0000259" key="5">
    <source>
        <dbReference type="PROSITE" id="PS50885"/>
    </source>
</evidence>
<feature type="domain" description="GGDEF" evidence="6">
    <location>
        <begin position="415"/>
        <end position="548"/>
    </location>
</feature>
<dbReference type="SMART" id="SM00052">
    <property type="entry name" value="EAL"/>
    <property type="match status" value="1"/>
</dbReference>
<protein>
    <submittedName>
        <fullName evidence="7">Bifunctional diguanylate cyclase/phosphodiesterase</fullName>
    </submittedName>
</protein>
<dbReference type="InterPro" id="IPR052155">
    <property type="entry name" value="Biofilm_reg_signaling"/>
</dbReference>
<dbReference type="CDD" id="cd01949">
    <property type="entry name" value="GGDEF"/>
    <property type="match status" value="1"/>
</dbReference>
<dbReference type="Gene3D" id="3.30.450.290">
    <property type="match status" value="1"/>
</dbReference>
<dbReference type="Proteomes" id="UP001575181">
    <property type="component" value="Unassembled WGS sequence"/>
</dbReference>
<dbReference type="InterPro" id="IPR043128">
    <property type="entry name" value="Rev_trsase/Diguanyl_cyclase"/>
</dbReference>
<dbReference type="PROSITE" id="PS50883">
    <property type="entry name" value="EAL"/>
    <property type="match status" value="1"/>
</dbReference>
<keyword evidence="1" id="KW-0472">Membrane</keyword>
<keyword evidence="1" id="KW-0812">Transmembrane</keyword>
<proteinExistence type="predicted"/>
<dbReference type="InterPro" id="IPR013767">
    <property type="entry name" value="PAS_fold"/>
</dbReference>
<evidence type="ECO:0000259" key="6">
    <source>
        <dbReference type="PROSITE" id="PS50887"/>
    </source>
</evidence>
<evidence type="ECO:0000259" key="3">
    <source>
        <dbReference type="PROSITE" id="PS50113"/>
    </source>
</evidence>
<dbReference type="PROSITE" id="PS50113">
    <property type="entry name" value="PAC"/>
    <property type="match status" value="1"/>
</dbReference>
<dbReference type="SUPFAM" id="SSF55785">
    <property type="entry name" value="PYP-like sensor domain (PAS domain)"/>
    <property type="match status" value="1"/>
</dbReference>
<dbReference type="Pfam" id="PF00989">
    <property type="entry name" value="PAS"/>
    <property type="match status" value="1"/>
</dbReference>
<dbReference type="Gene3D" id="1.10.8.500">
    <property type="entry name" value="HAMP domain in histidine kinase"/>
    <property type="match status" value="1"/>
</dbReference>
<comment type="caution">
    <text evidence="7">The sequence shown here is derived from an EMBL/GenBank/DDBJ whole genome shotgun (WGS) entry which is preliminary data.</text>
</comment>
<feature type="domain" description="PAC" evidence="3">
    <location>
        <begin position="333"/>
        <end position="383"/>
    </location>
</feature>
<dbReference type="SUPFAM" id="SSF55073">
    <property type="entry name" value="Nucleotide cyclase"/>
    <property type="match status" value="1"/>
</dbReference>
<dbReference type="InterPro" id="IPR001610">
    <property type="entry name" value="PAC"/>
</dbReference>
<dbReference type="CDD" id="cd01948">
    <property type="entry name" value="EAL"/>
    <property type="match status" value="1"/>
</dbReference>
<dbReference type="Pfam" id="PF00990">
    <property type="entry name" value="GGDEF"/>
    <property type="match status" value="1"/>
</dbReference>
<evidence type="ECO:0000259" key="2">
    <source>
        <dbReference type="PROSITE" id="PS50112"/>
    </source>
</evidence>
<dbReference type="CDD" id="cd00130">
    <property type="entry name" value="PAS"/>
    <property type="match status" value="1"/>
</dbReference>
<dbReference type="SMART" id="SM00304">
    <property type="entry name" value="HAMP"/>
    <property type="match status" value="1"/>
</dbReference>
<dbReference type="EMBL" id="JBGUAW010000003">
    <property type="protein sequence ID" value="MFA9460330.1"/>
    <property type="molecule type" value="Genomic_DNA"/>
</dbReference>
<dbReference type="PROSITE" id="PS50887">
    <property type="entry name" value="GGDEF"/>
    <property type="match status" value="1"/>
</dbReference>
<evidence type="ECO:0000313" key="7">
    <source>
        <dbReference type="EMBL" id="MFA9460330.1"/>
    </source>
</evidence>
<reference evidence="7 8" key="1">
    <citation type="submission" date="2024-08" db="EMBL/GenBank/DDBJ databases">
        <title>Whole-genome sequencing of halo(alkali)philic microorganisms from hypersaline lakes.</title>
        <authorList>
            <person name="Sorokin D.Y."/>
            <person name="Merkel A.Y."/>
            <person name="Messina E."/>
            <person name="Yakimov M."/>
        </authorList>
    </citation>
    <scope>NUCLEOTIDE SEQUENCE [LARGE SCALE GENOMIC DNA]</scope>
    <source>
        <strain evidence="7 8">Cl-TMA</strain>
    </source>
</reference>
<dbReference type="InterPro" id="IPR000014">
    <property type="entry name" value="PAS"/>
</dbReference>
<dbReference type="Pfam" id="PF00672">
    <property type="entry name" value="HAMP"/>
    <property type="match status" value="1"/>
</dbReference>
<dbReference type="InterPro" id="IPR001633">
    <property type="entry name" value="EAL_dom"/>
</dbReference>
<dbReference type="InterPro" id="IPR029787">
    <property type="entry name" value="Nucleotide_cyclase"/>
</dbReference>
<feature type="domain" description="PAS" evidence="2">
    <location>
        <begin position="277"/>
        <end position="322"/>
    </location>
</feature>
<dbReference type="SMART" id="SM00086">
    <property type="entry name" value="PAC"/>
    <property type="match status" value="1"/>
</dbReference>
<evidence type="ECO:0000313" key="8">
    <source>
        <dbReference type="Proteomes" id="UP001575181"/>
    </source>
</evidence>
<dbReference type="PANTHER" id="PTHR44757">
    <property type="entry name" value="DIGUANYLATE CYCLASE DGCP"/>
    <property type="match status" value="1"/>
</dbReference>
<keyword evidence="8" id="KW-1185">Reference proteome</keyword>
<dbReference type="SUPFAM" id="SSF141868">
    <property type="entry name" value="EAL domain-like"/>
    <property type="match status" value="1"/>
</dbReference>
<evidence type="ECO:0000259" key="4">
    <source>
        <dbReference type="PROSITE" id="PS50883"/>
    </source>
</evidence>
<dbReference type="PANTHER" id="PTHR44757:SF2">
    <property type="entry name" value="BIOFILM ARCHITECTURE MAINTENANCE PROTEIN MBAA"/>
    <property type="match status" value="1"/>
</dbReference>
<dbReference type="InterPro" id="IPR000160">
    <property type="entry name" value="GGDEF_dom"/>
</dbReference>
<dbReference type="InterPro" id="IPR035965">
    <property type="entry name" value="PAS-like_dom_sf"/>
</dbReference>
<organism evidence="7 8">
    <name type="scientific">Thiohalorhabdus methylotrophus</name>
    <dbReference type="NCBI Taxonomy" id="3242694"/>
    <lineage>
        <taxon>Bacteria</taxon>
        <taxon>Pseudomonadati</taxon>
        <taxon>Pseudomonadota</taxon>
        <taxon>Gammaproteobacteria</taxon>
        <taxon>Thiohalorhabdales</taxon>
        <taxon>Thiohalorhabdaceae</taxon>
        <taxon>Thiohalorhabdus</taxon>
    </lineage>
</organism>
<dbReference type="NCBIfam" id="TIGR00254">
    <property type="entry name" value="GGDEF"/>
    <property type="match status" value="1"/>
</dbReference>
<dbReference type="PROSITE" id="PS50885">
    <property type="entry name" value="HAMP"/>
    <property type="match status" value="1"/>
</dbReference>
<dbReference type="SUPFAM" id="SSF158472">
    <property type="entry name" value="HAMP domain-like"/>
    <property type="match status" value="1"/>
</dbReference>
<gene>
    <name evidence="7" type="ORF">ACERLL_05760</name>
</gene>
<dbReference type="SMART" id="SM00267">
    <property type="entry name" value="GGDEF"/>
    <property type="match status" value="1"/>
</dbReference>
<name>A0ABV4TSN5_9GAMM</name>
<feature type="transmembrane region" description="Helical" evidence="1">
    <location>
        <begin position="203"/>
        <end position="225"/>
    </location>
</feature>
<dbReference type="InterPro" id="IPR035919">
    <property type="entry name" value="EAL_sf"/>
</dbReference>
<dbReference type="InterPro" id="IPR000700">
    <property type="entry name" value="PAS-assoc_C"/>
</dbReference>
<feature type="domain" description="EAL" evidence="4">
    <location>
        <begin position="557"/>
        <end position="811"/>
    </location>
</feature>
<dbReference type="Gene3D" id="3.30.450.20">
    <property type="entry name" value="PAS domain"/>
    <property type="match status" value="2"/>
</dbReference>
<feature type="domain" description="HAMP" evidence="5">
    <location>
        <begin position="227"/>
        <end position="279"/>
    </location>
</feature>